<evidence type="ECO:0000256" key="1">
    <source>
        <dbReference type="ARBA" id="ARBA00022737"/>
    </source>
</evidence>
<protein>
    <submittedName>
        <fullName evidence="4">Ankyrin unc44</fullName>
    </submittedName>
</protein>
<dbReference type="PROSITE" id="PS50297">
    <property type="entry name" value="ANK_REP_REGION"/>
    <property type="match status" value="2"/>
</dbReference>
<dbReference type="PROSITE" id="PS50088">
    <property type="entry name" value="ANK_REPEAT"/>
    <property type="match status" value="2"/>
</dbReference>
<evidence type="ECO:0000256" key="2">
    <source>
        <dbReference type="ARBA" id="ARBA00023043"/>
    </source>
</evidence>
<reference evidence="4" key="1">
    <citation type="journal article" date="2020" name="Phytopathology">
        <title>Genome Sequence Resources of Colletotrichum truncatum, C. plurivorum, C. musicola, and C. sojae: Four Species Pathogenic to Soybean (Glycine max).</title>
        <authorList>
            <person name="Rogerio F."/>
            <person name="Boufleur T.R."/>
            <person name="Ciampi-Guillardi M."/>
            <person name="Sukno S.A."/>
            <person name="Thon M.R."/>
            <person name="Massola Junior N.S."/>
            <person name="Baroncelli R."/>
        </authorList>
    </citation>
    <scope>NUCLEOTIDE SEQUENCE</scope>
    <source>
        <strain evidence="4">LFN0074</strain>
    </source>
</reference>
<gene>
    <name evidence="4" type="ORF">CMUS01_15089</name>
</gene>
<dbReference type="PRINTS" id="PR01415">
    <property type="entry name" value="ANKYRIN"/>
</dbReference>
<dbReference type="EMBL" id="WIGM01001199">
    <property type="protein sequence ID" value="KAF6803422.1"/>
    <property type="molecule type" value="Genomic_DNA"/>
</dbReference>
<keyword evidence="1" id="KW-0677">Repeat</keyword>
<name>A0A8H6IZ59_9PEZI</name>
<feature type="repeat" description="ANK" evidence="3">
    <location>
        <begin position="181"/>
        <end position="213"/>
    </location>
</feature>
<dbReference type="SUPFAM" id="SSF48403">
    <property type="entry name" value="Ankyrin repeat"/>
    <property type="match status" value="1"/>
</dbReference>
<dbReference type="InterPro" id="IPR050889">
    <property type="entry name" value="Dendritic_Spine_Reg/Scaffold"/>
</dbReference>
<keyword evidence="2 3" id="KW-0040">ANK repeat</keyword>
<evidence type="ECO:0000256" key="3">
    <source>
        <dbReference type="PROSITE-ProRule" id="PRU00023"/>
    </source>
</evidence>
<organism evidence="4 5">
    <name type="scientific">Colletotrichum musicola</name>
    <dbReference type="NCBI Taxonomy" id="2175873"/>
    <lineage>
        <taxon>Eukaryota</taxon>
        <taxon>Fungi</taxon>
        <taxon>Dikarya</taxon>
        <taxon>Ascomycota</taxon>
        <taxon>Pezizomycotina</taxon>
        <taxon>Sordariomycetes</taxon>
        <taxon>Hypocreomycetidae</taxon>
        <taxon>Glomerellales</taxon>
        <taxon>Glomerellaceae</taxon>
        <taxon>Colletotrichum</taxon>
        <taxon>Colletotrichum orchidearum species complex</taxon>
    </lineage>
</organism>
<dbReference type="InterPro" id="IPR036770">
    <property type="entry name" value="Ankyrin_rpt-contain_sf"/>
</dbReference>
<dbReference type="AlphaFoldDB" id="A0A8H6IZ59"/>
<keyword evidence="5" id="KW-1185">Reference proteome</keyword>
<comment type="caution">
    <text evidence="4">The sequence shown here is derived from an EMBL/GenBank/DDBJ whole genome shotgun (WGS) entry which is preliminary data.</text>
</comment>
<dbReference type="PANTHER" id="PTHR24166:SF48">
    <property type="entry name" value="PROTEIN VAPYRIN"/>
    <property type="match status" value="1"/>
</dbReference>
<sequence length="542" mass="60905">MALTSSTSHLESMPAEMILAIATDDSLRGSLHTLCLVNKSFHAVLNPVLYSTAVKERSPAITVIAARDGNIDTLRLTAAYGADMNSVYWLPFPTWADIRTWKFDARHEDETRADFCWATPLHLAAAEGHLDVVKWLVSQHVDLDVPGKLFCCCKSIAERCNAAPDYVCSRWSYAEVMAHAGTWTPLHFAVCRGNLSVVQFLVKRGASRSVRYPLKEAIPTTNGVDVLFHLVPGTRYYNSEYVEAHLGEGRDKTSDTEAIDKKDPLDMQLGQDSMSAIHCAAASGQRGILRYLLRILRMELDINTPDGTGANAGKNGWIGNILRATLVAYKPNEDFAHPNEKLLSLFWAVIDSPFTDVDLLVNVAWTSGYLDVAYRSDYWRLNLRQSINTKDGMRVGWASDSGQFGTLALRQVLLMRKLPQYPHRIPDLARTKLEKVQWLLEGGADPLDRPRRRQGLTAMFSCIDWLLRANRRCVFDDEFGNYIDEFENGICLKMISVLAEHRGWGDNKRMRRKTAAAYGKLVCYIGGLDGFRLIETPDKNRN</sequence>
<dbReference type="InterPro" id="IPR002110">
    <property type="entry name" value="Ankyrin_rpt"/>
</dbReference>
<dbReference type="PANTHER" id="PTHR24166">
    <property type="entry name" value="ROLLING PEBBLES, ISOFORM B"/>
    <property type="match status" value="1"/>
</dbReference>
<dbReference type="OrthoDB" id="341259at2759"/>
<evidence type="ECO:0000313" key="4">
    <source>
        <dbReference type="EMBL" id="KAF6803422.1"/>
    </source>
</evidence>
<proteinExistence type="predicted"/>
<dbReference type="Gene3D" id="1.25.40.20">
    <property type="entry name" value="Ankyrin repeat-containing domain"/>
    <property type="match status" value="2"/>
</dbReference>
<accession>A0A8H6IZ59</accession>
<dbReference type="Proteomes" id="UP000639643">
    <property type="component" value="Unassembled WGS sequence"/>
</dbReference>
<feature type="repeat" description="ANK" evidence="3">
    <location>
        <begin position="119"/>
        <end position="148"/>
    </location>
</feature>
<dbReference type="Pfam" id="PF12796">
    <property type="entry name" value="Ank_2"/>
    <property type="match status" value="1"/>
</dbReference>
<dbReference type="SMART" id="SM00248">
    <property type="entry name" value="ANK"/>
    <property type="match status" value="4"/>
</dbReference>
<evidence type="ECO:0000313" key="5">
    <source>
        <dbReference type="Proteomes" id="UP000639643"/>
    </source>
</evidence>